<keyword evidence="8" id="KW-1185">Reference proteome</keyword>
<feature type="transmembrane region" description="Helical" evidence="5">
    <location>
        <begin position="310"/>
        <end position="330"/>
    </location>
</feature>
<dbReference type="Pfam" id="PF13886">
    <property type="entry name" value="TM7S3_TM198"/>
    <property type="match status" value="1"/>
</dbReference>
<keyword evidence="2 5" id="KW-0812">Transmembrane</keyword>
<protein>
    <recommendedName>
        <fullName evidence="6">TM7S3/TM198-like domain-containing protein</fullName>
    </recommendedName>
</protein>
<feature type="transmembrane region" description="Helical" evidence="5">
    <location>
        <begin position="431"/>
        <end position="450"/>
    </location>
</feature>
<dbReference type="InterPro" id="IPR042502">
    <property type="entry name" value="TM7SF3"/>
</dbReference>
<comment type="caution">
    <text evidence="7">The sequence shown here is derived from an EMBL/GenBank/DDBJ whole genome shotgun (WGS) entry which is preliminary data.</text>
</comment>
<evidence type="ECO:0000256" key="2">
    <source>
        <dbReference type="ARBA" id="ARBA00022692"/>
    </source>
</evidence>
<feature type="domain" description="TM7S3/TM198-like" evidence="6">
    <location>
        <begin position="288"/>
        <end position="493"/>
    </location>
</feature>
<evidence type="ECO:0000256" key="4">
    <source>
        <dbReference type="ARBA" id="ARBA00023136"/>
    </source>
</evidence>
<feature type="transmembrane region" description="Helical" evidence="5">
    <location>
        <begin position="283"/>
        <end position="303"/>
    </location>
</feature>
<feature type="transmembrane region" description="Helical" evidence="5">
    <location>
        <begin position="470"/>
        <end position="491"/>
    </location>
</feature>
<evidence type="ECO:0000313" key="7">
    <source>
        <dbReference type="EMBL" id="KAL0853180.1"/>
    </source>
</evidence>
<dbReference type="PANTHER" id="PTHR15937">
    <property type="entry name" value="TRANSMEMBRANE 7 SUPERFAMILY MEMBER 3"/>
    <property type="match status" value="1"/>
</dbReference>
<feature type="transmembrane region" description="Helical" evidence="5">
    <location>
        <begin position="234"/>
        <end position="251"/>
    </location>
</feature>
<reference evidence="7 8" key="1">
    <citation type="submission" date="2024-06" db="EMBL/GenBank/DDBJ databases">
        <title>A chromosome-level genome assembly of beet webworm, Loxostege sticticalis.</title>
        <authorList>
            <person name="Zhang Y."/>
        </authorList>
    </citation>
    <scope>NUCLEOTIDE SEQUENCE [LARGE SCALE GENOMIC DNA]</scope>
    <source>
        <strain evidence="7">AQ026</strain>
        <tissue evidence="7">Whole body</tissue>
    </source>
</reference>
<dbReference type="Proteomes" id="UP001549920">
    <property type="component" value="Unassembled WGS sequence"/>
</dbReference>
<comment type="subcellular location">
    <subcellularLocation>
        <location evidence="1">Membrane</location>
        <topology evidence="1">Multi-pass membrane protein</topology>
    </subcellularLocation>
</comment>
<feature type="transmembrane region" description="Helical" evidence="5">
    <location>
        <begin position="366"/>
        <end position="385"/>
    </location>
</feature>
<organism evidence="7 8">
    <name type="scientific">Loxostege sticticalis</name>
    <name type="common">Beet webworm moth</name>
    <dbReference type="NCBI Taxonomy" id="481309"/>
    <lineage>
        <taxon>Eukaryota</taxon>
        <taxon>Metazoa</taxon>
        <taxon>Ecdysozoa</taxon>
        <taxon>Arthropoda</taxon>
        <taxon>Hexapoda</taxon>
        <taxon>Insecta</taxon>
        <taxon>Pterygota</taxon>
        <taxon>Neoptera</taxon>
        <taxon>Endopterygota</taxon>
        <taxon>Lepidoptera</taxon>
        <taxon>Glossata</taxon>
        <taxon>Ditrysia</taxon>
        <taxon>Pyraloidea</taxon>
        <taxon>Crambidae</taxon>
        <taxon>Pyraustinae</taxon>
        <taxon>Loxostege</taxon>
    </lineage>
</organism>
<name>A0ABR3H0E1_LOXSC</name>
<evidence type="ECO:0000256" key="3">
    <source>
        <dbReference type="ARBA" id="ARBA00022989"/>
    </source>
</evidence>
<evidence type="ECO:0000256" key="1">
    <source>
        <dbReference type="ARBA" id="ARBA00004141"/>
    </source>
</evidence>
<sequence>MISKEFYKIHTFVVLVLCAKTYVSGGNITIPLNKGITWVNKELYSDFININRSSTIQVNFLDINKNVSFIIFQVHSHMYNVTVYNNSCVRGSCVSGTNIGLYSSVKTNQDTFFIFNQNENVDLKLFVSVLGYKDTDPIPGGCNMEFPIPISPFMNTILKKDYIYVDAPPARYYRDPDCISGSNVNTEFYMMYLPTGDYDADTYFGAIKKMMTFDNIRENGDRIPKSIWTMRRMLSLYPGTGVIFVVVASNNDSNDEYSVYVPTHSYGCQLTEGDMCEVIDNNLSRLVCASLLFVGLFVCYFGHRFFKTEMFLIGMLSGVVITFIVISLLVELDSFDLLSASIISGIFFGASWLTFWWFYGIPVIAVSLPALNMGFLMSAIIYNKFPGDLLILQDDFNFWTLFVLIMLLASMILVSVAFVSNILCCAVLGSYAIVYPIDFYLGSNIKYLIINTIRRATVPKFNRAVLMPPFGWRDALVIVLWTGLAISGFLFQHYHNRGRPPFPPPPRSVRPGRPEPIGYYGAVPATSRNVIPTIRVSGPVVLRTDERTPLMA</sequence>
<evidence type="ECO:0000313" key="8">
    <source>
        <dbReference type="Proteomes" id="UP001549920"/>
    </source>
</evidence>
<feature type="transmembrane region" description="Helical" evidence="5">
    <location>
        <begin position="397"/>
        <end position="419"/>
    </location>
</feature>
<dbReference type="PANTHER" id="PTHR15937:SF3">
    <property type="entry name" value="TRANSMEMBRANE 7 SUPERFAMILY MEMBER 3"/>
    <property type="match status" value="1"/>
</dbReference>
<keyword evidence="4 5" id="KW-0472">Membrane</keyword>
<keyword evidence="3 5" id="KW-1133">Transmembrane helix</keyword>
<gene>
    <name evidence="7" type="ORF">ABMA27_012937</name>
</gene>
<accession>A0ABR3H0E1</accession>
<proteinExistence type="predicted"/>
<dbReference type="InterPro" id="IPR025256">
    <property type="entry name" value="TM7S3/TM198-like_dom"/>
</dbReference>
<dbReference type="EMBL" id="JBEUOH010000031">
    <property type="protein sequence ID" value="KAL0853180.1"/>
    <property type="molecule type" value="Genomic_DNA"/>
</dbReference>
<feature type="transmembrane region" description="Helical" evidence="5">
    <location>
        <begin position="342"/>
        <end position="359"/>
    </location>
</feature>
<evidence type="ECO:0000256" key="5">
    <source>
        <dbReference type="SAM" id="Phobius"/>
    </source>
</evidence>
<evidence type="ECO:0000259" key="6">
    <source>
        <dbReference type="Pfam" id="PF13886"/>
    </source>
</evidence>
<dbReference type="Pfam" id="PF25992">
    <property type="entry name" value="Ig_TM7SF3_N"/>
    <property type="match status" value="1"/>
</dbReference>